<protein>
    <recommendedName>
        <fullName evidence="5">DUF2637 domain-containing protein</fullName>
    </recommendedName>
</protein>
<feature type="transmembrane region" description="Helical" evidence="2">
    <location>
        <begin position="49"/>
        <end position="71"/>
    </location>
</feature>
<reference evidence="3 4" key="1">
    <citation type="submission" date="2016-10" db="EMBL/GenBank/DDBJ databases">
        <title>Evaluation of Human, Animal and Environmental Mycobacterium chelonae Isolates by Core Genome Phylogenomic Analysis, Targeted Gene Comparison, and Anti-microbial Susceptibility Patterns: A Tale of Mistaken Identities.</title>
        <authorList>
            <person name="Fogelson S.B."/>
            <person name="Camus A.C."/>
            <person name="Lorenz W."/>
            <person name="Vasireddy R."/>
            <person name="Vasireddy S."/>
            <person name="Smith T."/>
            <person name="Brown-Elliott B.A."/>
            <person name="Wallace R.J.Jr."/>
            <person name="Hasan N.A."/>
            <person name="Reischl U."/>
            <person name="Sanchez S."/>
        </authorList>
    </citation>
    <scope>NUCLEOTIDE SEQUENCE [LARGE SCALE GENOMIC DNA]</scope>
    <source>
        <strain evidence="3 4">42895</strain>
    </source>
</reference>
<feature type="transmembrane region" description="Helical" evidence="2">
    <location>
        <begin position="18"/>
        <end position="37"/>
    </location>
</feature>
<dbReference type="AlphaFoldDB" id="A0AB73LTG9"/>
<evidence type="ECO:0008006" key="5">
    <source>
        <dbReference type="Google" id="ProtNLM"/>
    </source>
</evidence>
<evidence type="ECO:0000313" key="4">
    <source>
        <dbReference type="Proteomes" id="UP000180113"/>
    </source>
</evidence>
<evidence type="ECO:0000256" key="2">
    <source>
        <dbReference type="SAM" id="Phobius"/>
    </source>
</evidence>
<evidence type="ECO:0000313" key="3">
    <source>
        <dbReference type="EMBL" id="OHT55219.1"/>
    </source>
</evidence>
<feature type="transmembrane region" description="Helical" evidence="2">
    <location>
        <begin position="119"/>
        <end position="140"/>
    </location>
</feature>
<accession>A0AB73LTG9</accession>
<dbReference type="EMBL" id="MLHW01000001">
    <property type="protein sequence ID" value="OHT55219.1"/>
    <property type="molecule type" value="Genomic_DNA"/>
</dbReference>
<dbReference type="RefSeq" id="WP_030095034.1">
    <property type="nucleotide sequence ID" value="NZ_JAPDRD010000001.1"/>
</dbReference>
<organism evidence="3 4">
    <name type="scientific">Mycobacteroides chelonae</name>
    <name type="common">Mycobacterium chelonae</name>
    <dbReference type="NCBI Taxonomy" id="1774"/>
    <lineage>
        <taxon>Bacteria</taxon>
        <taxon>Bacillati</taxon>
        <taxon>Actinomycetota</taxon>
        <taxon>Actinomycetes</taxon>
        <taxon>Mycobacteriales</taxon>
        <taxon>Mycobacteriaceae</taxon>
        <taxon>Mycobacteroides</taxon>
    </lineage>
</organism>
<sequence>MKESAPMLSVVPTRAARVYWTLCAVVGGVLTVLVNVAHGLGMVPAPHTVPAGLVSAVPPLMTIALFEGYFIAKRCAPQRVLRVVMGAVIVLGGAAFSISYTSIAMFLNRQSGDLPKWTGWVMPALLDIFVVVSAYVLYVLSKHSIQTPQTSTAPSTSNRWRRLADAATARAEAALATPTSLQAEPLVEVRAGSTEPVSDAPTEAVAPSAEPATTPAVETPRTRTKPAAKPSVDASLEPFIDTAQRLVDGGVVARKTAVELARVIRGIEQGMTDNAIKSAGIASASTASKVRLACSLDAGDDGQPSASEPGRVLTAV</sequence>
<keyword evidence="2" id="KW-0812">Transmembrane</keyword>
<evidence type="ECO:0000256" key="1">
    <source>
        <dbReference type="SAM" id="MobiDB-lite"/>
    </source>
</evidence>
<feature type="transmembrane region" description="Helical" evidence="2">
    <location>
        <begin position="83"/>
        <end position="107"/>
    </location>
</feature>
<gene>
    <name evidence="3" type="ORF">BKG62_03340</name>
</gene>
<keyword evidence="2" id="KW-1133">Transmembrane helix</keyword>
<proteinExistence type="predicted"/>
<comment type="caution">
    <text evidence="3">The sequence shown here is derived from an EMBL/GenBank/DDBJ whole genome shotgun (WGS) entry which is preliminary data.</text>
</comment>
<dbReference type="Proteomes" id="UP000180113">
    <property type="component" value="Unassembled WGS sequence"/>
</dbReference>
<keyword evidence="2" id="KW-0472">Membrane</keyword>
<feature type="region of interest" description="Disordered" evidence="1">
    <location>
        <begin position="191"/>
        <end position="230"/>
    </location>
</feature>
<name>A0AB73LTG9_MYCCH</name>